<dbReference type="InterPro" id="IPR001810">
    <property type="entry name" value="F-box_dom"/>
</dbReference>
<keyword evidence="3" id="KW-1185">Reference proteome</keyword>
<evidence type="ECO:0000259" key="1">
    <source>
        <dbReference type="PROSITE" id="PS50181"/>
    </source>
</evidence>
<proteinExistence type="predicted"/>
<dbReference type="Gene3D" id="3.80.10.10">
    <property type="entry name" value="Ribonuclease Inhibitor"/>
    <property type="match status" value="1"/>
</dbReference>
<dbReference type="SUPFAM" id="SSF81383">
    <property type="entry name" value="F-box domain"/>
    <property type="match status" value="1"/>
</dbReference>
<gene>
    <name evidence="2" type="ORF">GEV33_013745</name>
</gene>
<organism evidence="2 3">
    <name type="scientific">Tenebrio molitor</name>
    <name type="common">Yellow mealworm beetle</name>
    <dbReference type="NCBI Taxonomy" id="7067"/>
    <lineage>
        <taxon>Eukaryota</taxon>
        <taxon>Metazoa</taxon>
        <taxon>Ecdysozoa</taxon>
        <taxon>Arthropoda</taxon>
        <taxon>Hexapoda</taxon>
        <taxon>Insecta</taxon>
        <taxon>Pterygota</taxon>
        <taxon>Neoptera</taxon>
        <taxon>Endopterygota</taxon>
        <taxon>Coleoptera</taxon>
        <taxon>Polyphaga</taxon>
        <taxon>Cucujiformia</taxon>
        <taxon>Tenebrionidae</taxon>
        <taxon>Tenebrio</taxon>
    </lineage>
</organism>
<dbReference type="GO" id="GO:0031398">
    <property type="term" value="P:positive regulation of protein ubiquitination"/>
    <property type="evidence" value="ECO:0007669"/>
    <property type="project" value="TreeGrafter"/>
</dbReference>
<comment type="caution">
    <text evidence="2">The sequence shown here is derived from an EMBL/GenBank/DDBJ whole genome shotgun (WGS) entry which is preliminary data.</text>
</comment>
<dbReference type="EMBL" id="JABDTM020028372">
    <property type="protein sequence ID" value="KAH0809048.1"/>
    <property type="molecule type" value="Genomic_DNA"/>
</dbReference>
<dbReference type="InterPro" id="IPR032675">
    <property type="entry name" value="LRR_dom_sf"/>
</dbReference>
<dbReference type="SMART" id="SM00256">
    <property type="entry name" value="FBOX"/>
    <property type="match status" value="1"/>
</dbReference>
<dbReference type="SUPFAM" id="SSF52047">
    <property type="entry name" value="RNI-like"/>
    <property type="match status" value="1"/>
</dbReference>
<feature type="domain" description="F-box" evidence="1">
    <location>
        <begin position="36"/>
        <end position="83"/>
    </location>
</feature>
<dbReference type="PANTHER" id="PTHR20933:SF4">
    <property type="entry name" value="F-BOX INVOLVED IN POLYQ PATHOGENESIS, ISOFORM A"/>
    <property type="match status" value="1"/>
</dbReference>
<reference evidence="2" key="1">
    <citation type="journal article" date="2020" name="J Insects Food Feed">
        <title>The yellow mealworm (Tenebrio molitor) genome: a resource for the emerging insects as food and feed industry.</title>
        <authorList>
            <person name="Eriksson T."/>
            <person name="Andere A."/>
            <person name="Kelstrup H."/>
            <person name="Emery V."/>
            <person name="Picard C."/>
        </authorList>
    </citation>
    <scope>NUCLEOTIDE SEQUENCE</scope>
    <source>
        <strain evidence="2">Stoneville</strain>
        <tissue evidence="2">Whole head</tissue>
    </source>
</reference>
<accession>A0A8J6L7Q6</accession>
<dbReference type="PROSITE" id="PS50181">
    <property type="entry name" value="FBOX"/>
    <property type="match status" value="1"/>
</dbReference>
<evidence type="ECO:0000313" key="2">
    <source>
        <dbReference type="EMBL" id="KAH0809048.1"/>
    </source>
</evidence>
<dbReference type="PANTHER" id="PTHR20933">
    <property type="entry name" value="F-BOX ONLY PROTEIN 33"/>
    <property type="match status" value="1"/>
</dbReference>
<sequence>MLCLEKNPYNLRNKQGSKRKYAPTESVVERKRLRNFDYIASLPDEILLHIFSYLDTDDLYYNVRLVCRKWRRTAMLSSAWKDVRAGNDIPTHILSNWIQFSPVIKHFRISDRNDADVILEAVSKHSSHLESITIENCWGSSEKIPIQSQTLCKLLTRCKKLGKINFERVKIRSCKFFKLLAKRRNNGKFLQLCYVGPVTPKQYNTLKESCSGWIFTEFIEIV</sequence>
<evidence type="ECO:0000313" key="3">
    <source>
        <dbReference type="Proteomes" id="UP000719412"/>
    </source>
</evidence>
<dbReference type="InterPro" id="IPR036047">
    <property type="entry name" value="F-box-like_dom_sf"/>
</dbReference>
<dbReference type="Pfam" id="PF12937">
    <property type="entry name" value="F-box-like"/>
    <property type="match status" value="1"/>
</dbReference>
<protein>
    <recommendedName>
        <fullName evidence="1">F-box domain-containing protein</fullName>
    </recommendedName>
</protein>
<reference evidence="2" key="2">
    <citation type="submission" date="2021-08" db="EMBL/GenBank/DDBJ databases">
        <authorList>
            <person name="Eriksson T."/>
        </authorList>
    </citation>
    <scope>NUCLEOTIDE SEQUENCE</scope>
    <source>
        <strain evidence="2">Stoneville</strain>
        <tissue evidence="2">Whole head</tissue>
    </source>
</reference>
<dbReference type="Proteomes" id="UP000719412">
    <property type="component" value="Unassembled WGS sequence"/>
</dbReference>
<name>A0A8J6L7Q6_TENMO</name>
<dbReference type="AlphaFoldDB" id="A0A8J6L7Q6"/>